<dbReference type="OrthoDB" id="542013at2759"/>
<dbReference type="SUPFAM" id="SSF51735">
    <property type="entry name" value="NAD(P)-binding Rossmann-fold domains"/>
    <property type="match status" value="1"/>
</dbReference>
<dbReference type="AlphaFoldDB" id="A0A165BIN8"/>
<dbReference type="STRING" id="1314781.A0A165BIN8"/>
<sequence length="321" mass="35725">MAKFHTMQFIRNQRKPLPPVKPANLTGKTVIITGANTGLGFEAAKHFAGMYPGRLILACRSKERGEAAVAKLAQETGYRRAELRLLDLDSYASTTRFVADLEREEARIDIVVANAAVHPSSYKTSAHGWESTLQVNHISTALLCILLVPLLNKTAQTFSVFPRIVIISSEMHFFATVEDKVRARPRLLETLSSQEYCTQKHMAQDRYNLSKLLNVFFARAMQAHLGLSSPIVAFTQMAEFFVARSTEMGSRTLVWASLEGGPEMKGTFSSSCQVAEESDFVLSKEGQEVEGRLWEETIVVLDKVSPQIRPIVIEYLSAGRV</sequence>
<evidence type="ECO:0000256" key="1">
    <source>
        <dbReference type="ARBA" id="ARBA00023002"/>
    </source>
</evidence>
<proteinExistence type="predicted"/>
<dbReference type="Proteomes" id="UP000077266">
    <property type="component" value="Unassembled WGS sequence"/>
</dbReference>
<dbReference type="Gene3D" id="3.40.50.720">
    <property type="entry name" value="NAD(P)-binding Rossmann-like Domain"/>
    <property type="match status" value="1"/>
</dbReference>
<keyword evidence="3" id="KW-1185">Reference proteome</keyword>
<keyword evidence="1" id="KW-0560">Oxidoreductase</keyword>
<dbReference type="Pfam" id="PF00106">
    <property type="entry name" value="adh_short"/>
    <property type="match status" value="1"/>
</dbReference>
<dbReference type="PANTHER" id="PTHR43157:SF31">
    <property type="entry name" value="PHOSPHATIDYLINOSITOL-GLYCAN BIOSYNTHESIS CLASS F PROTEIN"/>
    <property type="match status" value="1"/>
</dbReference>
<dbReference type="EMBL" id="KV426456">
    <property type="protein sequence ID" value="KZV80721.1"/>
    <property type="molecule type" value="Genomic_DNA"/>
</dbReference>
<evidence type="ECO:0000313" key="2">
    <source>
        <dbReference type="EMBL" id="KZV80721.1"/>
    </source>
</evidence>
<protein>
    <submittedName>
        <fullName evidence="2">NAD(P)-binding protein</fullName>
    </submittedName>
</protein>
<evidence type="ECO:0000313" key="3">
    <source>
        <dbReference type="Proteomes" id="UP000077266"/>
    </source>
</evidence>
<gene>
    <name evidence="2" type="ORF">EXIGLDRAFT_780629</name>
</gene>
<dbReference type="PRINTS" id="PR00081">
    <property type="entry name" value="GDHRDH"/>
</dbReference>
<accession>A0A165BIN8</accession>
<dbReference type="InParanoid" id="A0A165BIN8"/>
<reference evidence="2 3" key="1">
    <citation type="journal article" date="2016" name="Mol. Biol. Evol.">
        <title>Comparative Genomics of Early-Diverging Mushroom-Forming Fungi Provides Insights into the Origins of Lignocellulose Decay Capabilities.</title>
        <authorList>
            <person name="Nagy L.G."/>
            <person name="Riley R."/>
            <person name="Tritt A."/>
            <person name="Adam C."/>
            <person name="Daum C."/>
            <person name="Floudas D."/>
            <person name="Sun H."/>
            <person name="Yadav J.S."/>
            <person name="Pangilinan J."/>
            <person name="Larsson K.H."/>
            <person name="Matsuura K."/>
            <person name="Barry K."/>
            <person name="Labutti K."/>
            <person name="Kuo R."/>
            <person name="Ohm R.A."/>
            <person name="Bhattacharya S.S."/>
            <person name="Shirouzu T."/>
            <person name="Yoshinaga Y."/>
            <person name="Martin F.M."/>
            <person name="Grigoriev I.V."/>
            <person name="Hibbett D.S."/>
        </authorList>
    </citation>
    <scope>NUCLEOTIDE SEQUENCE [LARGE SCALE GENOMIC DNA]</scope>
    <source>
        <strain evidence="2 3">HHB12029</strain>
    </source>
</reference>
<name>A0A165BIN8_EXIGL</name>
<dbReference type="GO" id="GO:0016491">
    <property type="term" value="F:oxidoreductase activity"/>
    <property type="evidence" value="ECO:0007669"/>
    <property type="project" value="UniProtKB-KW"/>
</dbReference>
<dbReference type="InterPro" id="IPR002347">
    <property type="entry name" value="SDR_fam"/>
</dbReference>
<dbReference type="PANTHER" id="PTHR43157">
    <property type="entry name" value="PHOSPHATIDYLINOSITOL-GLYCAN BIOSYNTHESIS CLASS F PROTEIN-RELATED"/>
    <property type="match status" value="1"/>
</dbReference>
<dbReference type="InterPro" id="IPR036291">
    <property type="entry name" value="NAD(P)-bd_dom_sf"/>
</dbReference>
<organism evidence="2 3">
    <name type="scientific">Exidia glandulosa HHB12029</name>
    <dbReference type="NCBI Taxonomy" id="1314781"/>
    <lineage>
        <taxon>Eukaryota</taxon>
        <taxon>Fungi</taxon>
        <taxon>Dikarya</taxon>
        <taxon>Basidiomycota</taxon>
        <taxon>Agaricomycotina</taxon>
        <taxon>Agaricomycetes</taxon>
        <taxon>Auriculariales</taxon>
        <taxon>Exidiaceae</taxon>
        <taxon>Exidia</taxon>
    </lineage>
</organism>